<organism evidence="3 4">
    <name type="scientific">Gimesia alba</name>
    <dbReference type="NCBI Taxonomy" id="2527973"/>
    <lineage>
        <taxon>Bacteria</taxon>
        <taxon>Pseudomonadati</taxon>
        <taxon>Planctomycetota</taxon>
        <taxon>Planctomycetia</taxon>
        <taxon>Planctomycetales</taxon>
        <taxon>Planctomycetaceae</taxon>
        <taxon>Gimesia</taxon>
    </lineage>
</organism>
<feature type="domain" description="3-keto-alpha-glucoside-1,2-lyase/3-keto-2-hydroxy-glucal hydratase" evidence="2">
    <location>
        <begin position="39"/>
        <end position="216"/>
    </location>
</feature>
<dbReference type="Gene3D" id="2.60.120.560">
    <property type="entry name" value="Exo-inulinase, domain 1"/>
    <property type="match status" value="1"/>
</dbReference>
<feature type="signal peptide" evidence="1">
    <location>
        <begin position="1"/>
        <end position="24"/>
    </location>
</feature>
<feature type="chain" id="PRO_5021961710" description="3-keto-alpha-glucoside-1,2-lyase/3-keto-2-hydroxy-glucal hydratase domain-containing protein" evidence="1">
    <location>
        <begin position="25"/>
        <end position="262"/>
    </location>
</feature>
<reference evidence="3 4" key="1">
    <citation type="submission" date="2019-02" db="EMBL/GenBank/DDBJ databases">
        <title>Deep-cultivation of Planctomycetes and their phenomic and genomic characterization uncovers novel biology.</title>
        <authorList>
            <person name="Wiegand S."/>
            <person name="Jogler M."/>
            <person name="Boedeker C."/>
            <person name="Pinto D."/>
            <person name="Vollmers J."/>
            <person name="Rivas-Marin E."/>
            <person name="Kohn T."/>
            <person name="Peeters S.H."/>
            <person name="Heuer A."/>
            <person name="Rast P."/>
            <person name="Oberbeckmann S."/>
            <person name="Bunk B."/>
            <person name="Jeske O."/>
            <person name="Meyerdierks A."/>
            <person name="Storesund J.E."/>
            <person name="Kallscheuer N."/>
            <person name="Luecker S."/>
            <person name="Lage O.M."/>
            <person name="Pohl T."/>
            <person name="Merkel B.J."/>
            <person name="Hornburger P."/>
            <person name="Mueller R.-W."/>
            <person name="Bruemmer F."/>
            <person name="Labrenz M."/>
            <person name="Spormann A.M."/>
            <person name="Op den Camp H."/>
            <person name="Overmann J."/>
            <person name="Amann R."/>
            <person name="Jetten M.S.M."/>
            <person name="Mascher T."/>
            <person name="Medema M.H."/>
            <person name="Devos D.P."/>
            <person name="Kaster A.-K."/>
            <person name="Ovreas L."/>
            <person name="Rohde M."/>
            <person name="Galperin M.Y."/>
            <person name="Jogler C."/>
        </authorList>
    </citation>
    <scope>NUCLEOTIDE SEQUENCE [LARGE SCALE GENOMIC DNA]</scope>
    <source>
        <strain evidence="3 4">Pan241w</strain>
    </source>
</reference>
<evidence type="ECO:0000313" key="3">
    <source>
        <dbReference type="EMBL" id="QDT43514.1"/>
    </source>
</evidence>
<protein>
    <recommendedName>
        <fullName evidence="2">3-keto-alpha-glucoside-1,2-lyase/3-keto-2-hydroxy-glucal hydratase domain-containing protein</fullName>
    </recommendedName>
</protein>
<evidence type="ECO:0000259" key="2">
    <source>
        <dbReference type="Pfam" id="PF06439"/>
    </source>
</evidence>
<dbReference type="RefSeq" id="WP_145218247.1">
    <property type="nucleotide sequence ID" value="NZ_CP036269.1"/>
</dbReference>
<gene>
    <name evidence="3" type="ORF">Pan241w_36150</name>
</gene>
<evidence type="ECO:0000256" key="1">
    <source>
        <dbReference type="SAM" id="SignalP"/>
    </source>
</evidence>
<dbReference type="Pfam" id="PF06439">
    <property type="entry name" value="3keto-disac_hyd"/>
    <property type="match status" value="1"/>
</dbReference>
<sequence precursor="true">MRMPLGQLLLMMLCMCQAIQTGCAAEPNQLTAEEKQQEFKALFNGSDLKGWQHSGNWKVDSGVITRSGKGGSLVYDPQPLPDDFELKFEWKVAPGSNSGVYYRPGQYEYQILDNEKHADGKNPRTSAASIYFCLPPSHDVTRPVGEWNEGRIVCQGTVIQHWLNGKKVIDLDYTDPRYAWHVELLANRGGNLADRGAKLSLQDHGDPVWYRGIKLRTIPADEKLDRSPVKPAEVSDAAMAAEQRKLQRIMESRARQQQKQKK</sequence>
<evidence type="ECO:0000313" key="4">
    <source>
        <dbReference type="Proteomes" id="UP000317171"/>
    </source>
</evidence>
<dbReference type="OrthoDB" id="9814708at2"/>
<dbReference type="GO" id="GO:0016787">
    <property type="term" value="F:hydrolase activity"/>
    <property type="evidence" value="ECO:0007669"/>
    <property type="project" value="InterPro"/>
</dbReference>
<name>A0A517RI08_9PLAN</name>
<accession>A0A517RI08</accession>
<proteinExistence type="predicted"/>
<dbReference type="AlphaFoldDB" id="A0A517RI08"/>
<dbReference type="KEGG" id="gaz:Pan241w_36150"/>
<dbReference type="InterPro" id="IPR010496">
    <property type="entry name" value="AL/BT2_dom"/>
</dbReference>
<dbReference type="EMBL" id="CP036269">
    <property type="protein sequence ID" value="QDT43514.1"/>
    <property type="molecule type" value="Genomic_DNA"/>
</dbReference>
<dbReference type="Proteomes" id="UP000317171">
    <property type="component" value="Chromosome"/>
</dbReference>
<keyword evidence="1" id="KW-0732">Signal</keyword>
<keyword evidence="4" id="KW-1185">Reference proteome</keyword>